<dbReference type="AlphaFoldDB" id="A0A495QXU6"/>
<gene>
    <name evidence="1" type="ORF">BZB76_0278</name>
</gene>
<dbReference type="RefSeq" id="WP_121432455.1">
    <property type="nucleotide sequence ID" value="NZ_RBWU01000001.1"/>
</dbReference>
<dbReference type="InterPro" id="IPR004401">
    <property type="entry name" value="YbaB/EbfC"/>
</dbReference>
<dbReference type="EMBL" id="RBWU01000001">
    <property type="protein sequence ID" value="RKS78844.1"/>
    <property type="molecule type" value="Genomic_DNA"/>
</dbReference>
<dbReference type="Pfam" id="PF02575">
    <property type="entry name" value="YbaB_DNA_bd"/>
    <property type="match status" value="1"/>
</dbReference>
<dbReference type="Proteomes" id="UP000274601">
    <property type="component" value="Unassembled WGS sequence"/>
</dbReference>
<sequence>MSDNDQSSDDPKPFGSVDQELADQLAVYRDVREKIQHLTASVASQDRTVTVTVGSGGAVQDIKLQQQALRLGPEQLARTLITVIRKATAEVNQEMAALVQPIAPPGVDVMGMVDAHLPNVEVEDPELYLRKRGIRW</sequence>
<comment type="caution">
    <text evidence="1">The sequence shown here is derived from an EMBL/GenBank/DDBJ whole genome shotgun (WGS) entry which is preliminary data.</text>
</comment>
<dbReference type="Gene3D" id="3.30.1310.10">
    <property type="entry name" value="Nucleoid-associated protein YbaB-like domain"/>
    <property type="match status" value="1"/>
</dbReference>
<dbReference type="SUPFAM" id="SSF82607">
    <property type="entry name" value="YbaB-like"/>
    <property type="match status" value="1"/>
</dbReference>
<protein>
    <submittedName>
        <fullName evidence="1">YbaB/EbfC DNA-binding family protein</fullName>
    </submittedName>
</protein>
<name>A0A495QXU6_9ACTN</name>
<accession>A0A495QXU6</accession>
<dbReference type="InterPro" id="IPR036894">
    <property type="entry name" value="YbaB-like_sf"/>
</dbReference>
<dbReference type="OrthoDB" id="5118533at2"/>
<evidence type="ECO:0000313" key="2">
    <source>
        <dbReference type="Proteomes" id="UP000274601"/>
    </source>
</evidence>
<reference evidence="1 2" key="1">
    <citation type="submission" date="2018-10" db="EMBL/GenBank/DDBJ databases">
        <title>Genomic Encyclopedia of Archaeal and Bacterial Type Strains, Phase II (KMG-II): from individual species to whole genera.</title>
        <authorList>
            <person name="Goeker M."/>
        </authorList>
    </citation>
    <scope>NUCLEOTIDE SEQUENCE [LARGE SCALE GENOMIC DNA]</scope>
    <source>
        <strain evidence="1 2">DSM 43383</strain>
    </source>
</reference>
<keyword evidence="2" id="KW-1185">Reference proteome</keyword>
<organism evidence="1 2">
    <name type="scientific">Actinomadura pelletieri DSM 43383</name>
    <dbReference type="NCBI Taxonomy" id="1120940"/>
    <lineage>
        <taxon>Bacteria</taxon>
        <taxon>Bacillati</taxon>
        <taxon>Actinomycetota</taxon>
        <taxon>Actinomycetes</taxon>
        <taxon>Streptosporangiales</taxon>
        <taxon>Thermomonosporaceae</taxon>
        <taxon>Actinomadura</taxon>
    </lineage>
</organism>
<keyword evidence="1" id="KW-0238">DNA-binding</keyword>
<dbReference type="GO" id="GO:0003677">
    <property type="term" value="F:DNA binding"/>
    <property type="evidence" value="ECO:0007669"/>
    <property type="project" value="UniProtKB-KW"/>
</dbReference>
<proteinExistence type="predicted"/>
<evidence type="ECO:0000313" key="1">
    <source>
        <dbReference type="EMBL" id="RKS78844.1"/>
    </source>
</evidence>